<keyword evidence="1" id="KW-0223">Dioxygenase</keyword>
<dbReference type="GeneID" id="25139090"/>
<dbReference type="GO" id="GO:0051213">
    <property type="term" value="F:dioxygenase activity"/>
    <property type="evidence" value="ECO:0007669"/>
    <property type="project" value="UniProtKB-KW"/>
</dbReference>
<protein>
    <submittedName>
        <fullName evidence="1">Phytanoyl-CoA dioxygenase</fullName>
    </submittedName>
</protein>
<keyword evidence="2" id="KW-1185">Reference proteome</keyword>
<dbReference type="InterPro" id="IPR008775">
    <property type="entry name" value="Phytyl_CoA_dOase-like"/>
</dbReference>
<dbReference type="Proteomes" id="UP000011645">
    <property type="component" value="Unassembled WGS sequence"/>
</dbReference>
<keyword evidence="1" id="KW-0560">Oxidoreductase</keyword>
<name>L9VPE6_HALJB</name>
<sequence>MVLTDEQLEQYQQEGYVIAKNILSADEVTGLKTRLREYVRGDRKESKFDRMLEPSVDPGEFNSEGEPVRKFEGVGMAREDDVFRDLAFHDDIVKMVSQIQGPNLKLLRCAGMLKPPGVGSAKKFHQDAAYYPIHPMDHVTVWVALDESTTENGCMQVVPGAHTDGLLRHEEMKYDTDITLAERDYSESDTIALPMKPGDALFQHCLLPHYTASNESGRWRRAMIVAYMRSRSRFTTTDRPEWVDSMHVSGEEFPGCV</sequence>
<dbReference type="PATRIC" id="fig|795797.19.peg.1118"/>
<evidence type="ECO:0000313" key="1">
    <source>
        <dbReference type="EMBL" id="ELY39070.1"/>
    </source>
</evidence>
<comment type="caution">
    <text evidence="1">The sequence shown here is derived from an EMBL/GenBank/DDBJ whole genome shotgun (WGS) entry which is preliminary data.</text>
</comment>
<dbReference type="EMBL" id="AOHV01000016">
    <property type="protein sequence ID" value="ELY39070.1"/>
    <property type="molecule type" value="Genomic_DNA"/>
</dbReference>
<dbReference type="Gene3D" id="2.60.120.620">
    <property type="entry name" value="q2cbj1_9rhob like domain"/>
    <property type="match status" value="1"/>
</dbReference>
<dbReference type="OrthoDB" id="228864at2157"/>
<evidence type="ECO:0000313" key="2">
    <source>
        <dbReference type="Proteomes" id="UP000011645"/>
    </source>
</evidence>
<proteinExistence type="predicted"/>
<dbReference type="AlphaFoldDB" id="L9VPE6"/>
<dbReference type="SUPFAM" id="SSF51197">
    <property type="entry name" value="Clavaminate synthase-like"/>
    <property type="match status" value="1"/>
</dbReference>
<reference evidence="1 2" key="1">
    <citation type="journal article" date="2014" name="PLoS Genet.">
        <title>Phylogenetically driven sequencing of extremely halophilic archaea reveals strategies for static and dynamic osmo-response.</title>
        <authorList>
            <person name="Becker E.A."/>
            <person name="Seitzer P.M."/>
            <person name="Tritt A."/>
            <person name="Larsen D."/>
            <person name="Krusor M."/>
            <person name="Yao A.I."/>
            <person name="Wu D."/>
            <person name="Madern D."/>
            <person name="Eisen J.A."/>
            <person name="Darling A.E."/>
            <person name="Facciotti M.T."/>
        </authorList>
    </citation>
    <scope>NUCLEOTIDE SEQUENCE [LARGE SCALE GENOMIC DNA]</scope>
    <source>
        <strain evidence="2">DSM 18796 / CECT 7217 / JCM 14584 / KCTC 4019 / B3</strain>
    </source>
</reference>
<accession>L9VPE6</accession>
<dbReference type="Pfam" id="PF05721">
    <property type="entry name" value="PhyH"/>
    <property type="match status" value="1"/>
</dbReference>
<dbReference type="PANTHER" id="PTHR20883">
    <property type="entry name" value="PHYTANOYL-COA DIOXYGENASE DOMAIN CONTAINING 1"/>
    <property type="match status" value="1"/>
</dbReference>
<organism evidence="1 2">
    <name type="scientific">Halalkalicoccus jeotgali (strain DSM 18796 / CECT 7217 / JCM 14584 / KCTC 4019 / B3)</name>
    <dbReference type="NCBI Taxonomy" id="795797"/>
    <lineage>
        <taxon>Archaea</taxon>
        <taxon>Methanobacteriati</taxon>
        <taxon>Methanobacteriota</taxon>
        <taxon>Stenosarchaea group</taxon>
        <taxon>Halobacteria</taxon>
        <taxon>Halobacteriales</taxon>
        <taxon>Halococcaceae</taxon>
        <taxon>Halalkalicoccus</taxon>
    </lineage>
</organism>
<gene>
    <name evidence="1" type="ORF">C497_06149</name>
</gene>
<dbReference type="GO" id="GO:0046872">
    <property type="term" value="F:metal ion binding"/>
    <property type="evidence" value="ECO:0007669"/>
    <property type="project" value="UniProtKB-ARBA"/>
</dbReference>
<dbReference type="RefSeq" id="WP_008415276.1">
    <property type="nucleotide sequence ID" value="NC_014298.1"/>
</dbReference>
<dbReference type="PANTHER" id="PTHR20883:SF48">
    <property type="entry name" value="ECTOINE DIOXYGENASE"/>
    <property type="match status" value="1"/>
</dbReference>